<evidence type="ECO:0000313" key="2">
    <source>
        <dbReference type="EMBL" id="RKJ99139.1"/>
    </source>
</evidence>
<dbReference type="EMBL" id="NKDB02000001">
    <property type="protein sequence ID" value="RKJ99139.1"/>
    <property type="molecule type" value="Genomic_DNA"/>
</dbReference>
<gene>
    <name evidence="2" type="ORF">CE154_005210</name>
</gene>
<dbReference type="InterPro" id="IPR028098">
    <property type="entry name" value="Glyco_trans_4-like_N"/>
</dbReference>
<dbReference type="Proteomes" id="UP000216225">
    <property type="component" value="Unassembled WGS sequence"/>
</dbReference>
<proteinExistence type="predicted"/>
<organism evidence="2 3">
    <name type="scientific">Alicycliphilus denitrificans</name>
    <dbReference type="NCBI Taxonomy" id="179636"/>
    <lineage>
        <taxon>Bacteria</taxon>
        <taxon>Pseudomonadati</taxon>
        <taxon>Pseudomonadota</taxon>
        <taxon>Betaproteobacteria</taxon>
        <taxon>Burkholderiales</taxon>
        <taxon>Comamonadaceae</taxon>
        <taxon>Alicycliphilus</taxon>
    </lineage>
</organism>
<dbReference type="GO" id="GO:0016757">
    <property type="term" value="F:glycosyltransferase activity"/>
    <property type="evidence" value="ECO:0007669"/>
    <property type="project" value="UniProtKB-ARBA"/>
</dbReference>
<evidence type="ECO:0000313" key="3">
    <source>
        <dbReference type="Proteomes" id="UP000216225"/>
    </source>
</evidence>
<dbReference type="SUPFAM" id="SSF53756">
    <property type="entry name" value="UDP-Glycosyltransferase/glycogen phosphorylase"/>
    <property type="match status" value="1"/>
</dbReference>
<dbReference type="Gene3D" id="3.40.50.2000">
    <property type="entry name" value="Glycogen Phosphorylase B"/>
    <property type="match status" value="2"/>
</dbReference>
<sequence>MPEIARRPRVLHFVTGGFSGATQVAVDLVRAHALSGRCEALLVLRRKRQTRGERVQALRDEGLAVETVAGWAHMATVWQLAAVCRRWRPDVLVAHGFSEHLWGRYAGLVAGVPRLVHVEHNSRERYTAWRLRQALWLAGRTEAIVGVSEGVRQSLLARGFPPGKTVAIPNGIPLAPYERADGHDWAERVPGIVMAARFARQKDHATLLRAVALLRQQGLAPPVKLAGGGKAGAQRAARRLCTELGLDGQVQFLGHCKDMPGLLMGHRICVLSTHYEGMPLSLIEGMAAGCAVVGSRVVGVQEVIEDGRNGLLAGHADPRSLADALARLLTRDDEARRMARAARDDALRLYGLQTMTARYEDLLLRGLEHPR</sequence>
<name>A0A3R7EGE5_9BURK</name>
<evidence type="ECO:0000259" key="1">
    <source>
        <dbReference type="Pfam" id="PF13439"/>
    </source>
</evidence>
<dbReference type="Pfam" id="PF13692">
    <property type="entry name" value="Glyco_trans_1_4"/>
    <property type="match status" value="1"/>
</dbReference>
<dbReference type="PANTHER" id="PTHR12526:SF630">
    <property type="entry name" value="GLYCOSYLTRANSFERASE"/>
    <property type="match status" value="1"/>
</dbReference>
<comment type="caution">
    <text evidence="2">The sequence shown here is derived from an EMBL/GenBank/DDBJ whole genome shotgun (WGS) entry which is preliminary data.</text>
</comment>
<reference evidence="2 3" key="1">
    <citation type="submission" date="2018-09" db="EMBL/GenBank/DDBJ databases">
        <title>Genome comparison of Alicycliphilus sp. BQ1, a polyurethanolytic bacterium, with its closest phylogenetic relatives Alicycliphilus denitrificans BC and K601, unable to attack polyurethane.</title>
        <authorList>
            <person name="Loza-Tavera H."/>
            <person name="Lozano L."/>
            <person name="Cevallos M."/>
            <person name="Maya-Lucas O."/>
            <person name="Garcia-Mena J."/>
            <person name="Hernandez J."/>
        </authorList>
    </citation>
    <scope>NUCLEOTIDE SEQUENCE [LARGE SCALE GENOMIC DNA]</scope>
    <source>
        <strain evidence="2 3">BQ1</strain>
    </source>
</reference>
<dbReference type="PANTHER" id="PTHR12526">
    <property type="entry name" value="GLYCOSYLTRANSFERASE"/>
    <property type="match status" value="1"/>
</dbReference>
<protein>
    <submittedName>
        <fullName evidence="2">Glycosyltransferase</fullName>
    </submittedName>
</protein>
<keyword evidence="2" id="KW-0808">Transferase</keyword>
<accession>A0A3R7EGE5</accession>
<feature type="domain" description="Glycosyltransferase subfamily 4-like N-terminal" evidence="1">
    <location>
        <begin position="19"/>
        <end position="174"/>
    </location>
</feature>
<dbReference type="AlphaFoldDB" id="A0A3R7EGE5"/>
<dbReference type="Pfam" id="PF13439">
    <property type="entry name" value="Glyco_transf_4"/>
    <property type="match status" value="1"/>
</dbReference>